<proteinExistence type="predicted"/>
<evidence type="ECO:0000256" key="1">
    <source>
        <dbReference type="ARBA" id="ARBA00022676"/>
    </source>
</evidence>
<reference evidence="4" key="1">
    <citation type="submission" date="2009-11" db="EMBL/GenBank/DDBJ databases">
        <title>The complete chromosome 1 of Sphaerobacter thermophilus DSM 20745.</title>
        <authorList>
            <person name="Lucas S."/>
            <person name="Copeland A."/>
            <person name="Lapidus A."/>
            <person name="Glavina del Rio T."/>
            <person name="Dalin E."/>
            <person name="Tice H."/>
            <person name="Bruce D."/>
            <person name="Goodwin L."/>
            <person name="Pitluck S."/>
            <person name="Kyrpides N."/>
            <person name="Mavromatis K."/>
            <person name="Ivanova N."/>
            <person name="Mikhailova N."/>
            <person name="LaButti K.M."/>
            <person name="Clum A."/>
            <person name="Sun H.I."/>
            <person name="Brettin T."/>
            <person name="Detter J.C."/>
            <person name="Han C."/>
            <person name="Larimer F."/>
            <person name="Land M."/>
            <person name="Hauser L."/>
            <person name="Markowitz V."/>
            <person name="Cheng J.F."/>
            <person name="Hugenholtz P."/>
            <person name="Woyke T."/>
            <person name="Wu D."/>
            <person name="Steenblock K."/>
            <person name="Schneider S."/>
            <person name="Pukall R."/>
            <person name="Goeker M."/>
            <person name="Klenk H.P."/>
            <person name="Eisen J.A."/>
        </authorList>
    </citation>
    <scope>NUCLEOTIDE SEQUENCE [LARGE SCALE GENOMIC DNA]</scope>
    <source>
        <strain evidence="4">ATCC 49802 / DSM 20745 / S 6022</strain>
    </source>
</reference>
<dbReference type="RefSeq" id="WP_012872227.1">
    <property type="nucleotide sequence ID" value="NC_013523.1"/>
</dbReference>
<dbReference type="eggNOG" id="COG1922">
    <property type="taxonomic scope" value="Bacteria"/>
</dbReference>
<sequence length="271" mass="29395">MLGSVGSTKANVNDANVGRGAGVRPSLRILGVRVDDVTLPEAVECVREWVRAGHGSLRHVVTVNPEFIIAARRDAQFRATLEAAELATADGVGVTLAARLLGRPLRERVTGVDLVEALAAAEDPALRLFLLGAGPGIAEQAAAELTRRYPGCVIAGTWPGSPREEDAPEILERLRAARPAVLLVAFGHPAQDLWIARHRTNLAACGIMVAMGIGGTLDYLAGAIPRAPALVRRLGFEWLYRLIRQPWRWRRQLALPLFAALVLRERLRRSD</sequence>
<evidence type="ECO:0000256" key="2">
    <source>
        <dbReference type="ARBA" id="ARBA00022679"/>
    </source>
</evidence>
<keyword evidence="4" id="KW-1185">Reference proteome</keyword>
<accession>D1C4L4</accession>
<dbReference type="CAZy" id="GT26">
    <property type="family name" value="Glycosyltransferase Family 26"/>
</dbReference>
<dbReference type="EC" id="2.4.1.187" evidence="3"/>
<protein>
    <submittedName>
        <fullName evidence="3">Glycosyl transferase, WecB/TagA/CpsF family</fullName>
        <ecNumber evidence="3">2.4.1.187</ecNumber>
    </submittedName>
</protein>
<dbReference type="KEGG" id="sti:Sthe_1747"/>
<dbReference type="GO" id="GO:0047244">
    <property type="term" value="F:N-acetylglucosaminyldiphosphoundecaprenol N-acetyl-beta-D-mannosaminyltransferase activity"/>
    <property type="evidence" value="ECO:0007669"/>
    <property type="project" value="UniProtKB-EC"/>
</dbReference>
<dbReference type="PANTHER" id="PTHR34136:SF1">
    <property type="entry name" value="UDP-N-ACETYL-D-MANNOSAMINURONIC ACID TRANSFERASE"/>
    <property type="match status" value="1"/>
</dbReference>
<dbReference type="InterPro" id="IPR004629">
    <property type="entry name" value="WecG_TagA_CpsF"/>
</dbReference>
<dbReference type="HOGENOM" id="CLU_063203_3_1_0"/>
<dbReference type="FunCoup" id="D1C4L4">
    <property type="interactions" value="57"/>
</dbReference>
<dbReference type="OrthoDB" id="9771846at2"/>
<keyword evidence="1 3" id="KW-0328">Glycosyltransferase</keyword>
<dbReference type="PANTHER" id="PTHR34136">
    <property type="match status" value="1"/>
</dbReference>
<dbReference type="Pfam" id="PF03808">
    <property type="entry name" value="Glyco_tran_WecG"/>
    <property type="match status" value="1"/>
</dbReference>
<reference evidence="3 4" key="2">
    <citation type="journal article" date="2010" name="Stand. Genomic Sci.">
        <title>Complete genome sequence of Desulfohalobium retbaense type strain (HR(100)).</title>
        <authorList>
            <person name="Spring S."/>
            <person name="Nolan M."/>
            <person name="Lapidus A."/>
            <person name="Glavina Del Rio T."/>
            <person name="Copeland A."/>
            <person name="Tice H."/>
            <person name="Cheng J.F."/>
            <person name="Lucas S."/>
            <person name="Land M."/>
            <person name="Chen F."/>
            <person name="Bruce D."/>
            <person name="Goodwin L."/>
            <person name="Pitluck S."/>
            <person name="Ivanova N."/>
            <person name="Mavromatis K."/>
            <person name="Mikhailova N."/>
            <person name="Pati A."/>
            <person name="Chen A."/>
            <person name="Palaniappan K."/>
            <person name="Hauser L."/>
            <person name="Chang Y.J."/>
            <person name="Jeffries C.D."/>
            <person name="Munk C."/>
            <person name="Kiss H."/>
            <person name="Chain P."/>
            <person name="Han C."/>
            <person name="Brettin T."/>
            <person name="Detter J.C."/>
            <person name="Schuler E."/>
            <person name="Goker M."/>
            <person name="Rohde M."/>
            <person name="Bristow J."/>
            <person name="Eisen J.A."/>
            <person name="Markowitz V."/>
            <person name="Hugenholtz P."/>
            <person name="Kyrpides N.C."/>
            <person name="Klenk H.P."/>
        </authorList>
    </citation>
    <scope>NUCLEOTIDE SEQUENCE [LARGE SCALE GENOMIC DNA]</scope>
    <source>
        <strain evidence="4">ATCC 49802 / DSM 20745 / S 6022</strain>
    </source>
</reference>
<gene>
    <name evidence="3" type="ordered locus">Sthe_1747</name>
</gene>
<dbReference type="EMBL" id="CP001823">
    <property type="protein sequence ID" value="ACZ39181.1"/>
    <property type="molecule type" value="Genomic_DNA"/>
</dbReference>
<organism evidence="3 4">
    <name type="scientific">Sphaerobacter thermophilus (strain ATCC 49802 / DSM 20745 / KCCM 41009 / NCIMB 13125 / S 6022)</name>
    <dbReference type="NCBI Taxonomy" id="479434"/>
    <lineage>
        <taxon>Bacteria</taxon>
        <taxon>Pseudomonadati</taxon>
        <taxon>Thermomicrobiota</taxon>
        <taxon>Thermomicrobia</taxon>
        <taxon>Sphaerobacterales</taxon>
        <taxon>Sphaerobacterineae</taxon>
        <taxon>Sphaerobacteraceae</taxon>
        <taxon>Sphaerobacter</taxon>
    </lineage>
</organism>
<name>D1C4L4_SPHTD</name>
<dbReference type="STRING" id="479434.Sthe_1747"/>
<evidence type="ECO:0000313" key="4">
    <source>
        <dbReference type="Proteomes" id="UP000002027"/>
    </source>
</evidence>
<dbReference type="InParanoid" id="D1C4L4"/>
<keyword evidence="2 3" id="KW-0808">Transferase</keyword>
<dbReference type="Proteomes" id="UP000002027">
    <property type="component" value="Chromosome 1"/>
</dbReference>
<evidence type="ECO:0000313" key="3">
    <source>
        <dbReference type="EMBL" id="ACZ39181.1"/>
    </source>
</evidence>
<dbReference type="NCBIfam" id="TIGR00696">
    <property type="entry name" value="wecG_tagA_cpsF"/>
    <property type="match status" value="1"/>
</dbReference>
<dbReference type="AlphaFoldDB" id="D1C4L4"/>
<dbReference type="CDD" id="cd06533">
    <property type="entry name" value="Glyco_transf_WecG_TagA"/>
    <property type="match status" value="1"/>
</dbReference>